<dbReference type="Proteomes" id="UP001597299">
    <property type="component" value="Unassembled WGS sequence"/>
</dbReference>
<evidence type="ECO:0000256" key="1">
    <source>
        <dbReference type="ARBA" id="ARBA00005384"/>
    </source>
</evidence>
<evidence type="ECO:0000256" key="3">
    <source>
        <dbReference type="ARBA" id="ARBA00023015"/>
    </source>
</evidence>
<dbReference type="InterPro" id="IPR004839">
    <property type="entry name" value="Aminotransferase_I/II_large"/>
</dbReference>
<dbReference type="Gene3D" id="3.90.1150.10">
    <property type="entry name" value="Aspartate Aminotransferase, domain 1"/>
    <property type="match status" value="1"/>
</dbReference>
<dbReference type="SUPFAM" id="SSF46785">
    <property type="entry name" value="Winged helix' DNA-binding domain"/>
    <property type="match status" value="1"/>
</dbReference>
<organism evidence="7 8">
    <name type="scientific">Ancylobacter oerskovii</name>
    <dbReference type="NCBI Taxonomy" id="459519"/>
    <lineage>
        <taxon>Bacteria</taxon>
        <taxon>Pseudomonadati</taxon>
        <taxon>Pseudomonadota</taxon>
        <taxon>Alphaproteobacteria</taxon>
        <taxon>Hyphomicrobiales</taxon>
        <taxon>Xanthobacteraceae</taxon>
        <taxon>Ancylobacter</taxon>
    </lineage>
</organism>
<evidence type="ECO:0000259" key="6">
    <source>
        <dbReference type="PROSITE" id="PS50949"/>
    </source>
</evidence>
<protein>
    <submittedName>
        <fullName evidence="7">PLP-dependent aminotransferase family protein</fullName>
    </submittedName>
</protein>
<dbReference type="Gene3D" id="1.10.10.10">
    <property type="entry name" value="Winged helix-like DNA-binding domain superfamily/Winged helix DNA-binding domain"/>
    <property type="match status" value="1"/>
</dbReference>
<dbReference type="InterPro" id="IPR015424">
    <property type="entry name" value="PyrdxlP-dep_Trfase"/>
</dbReference>
<comment type="caution">
    <text evidence="7">The sequence shown here is derived from an EMBL/GenBank/DDBJ whole genome shotgun (WGS) entry which is preliminary data.</text>
</comment>
<comment type="similarity">
    <text evidence="1">In the C-terminal section; belongs to the class-I pyridoxal-phosphate-dependent aminotransferase family.</text>
</comment>
<dbReference type="SUPFAM" id="SSF53383">
    <property type="entry name" value="PLP-dependent transferases"/>
    <property type="match status" value="1"/>
</dbReference>
<dbReference type="RefSeq" id="WP_213351900.1">
    <property type="nucleotide sequence ID" value="NZ_JAHBGB010000015.1"/>
</dbReference>
<accession>A0ABW4YVN0</accession>
<dbReference type="InterPro" id="IPR036388">
    <property type="entry name" value="WH-like_DNA-bd_sf"/>
</dbReference>
<keyword evidence="4" id="KW-0238">DNA-binding</keyword>
<evidence type="ECO:0000256" key="5">
    <source>
        <dbReference type="ARBA" id="ARBA00023163"/>
    </source>
</evidence>
<dbReference type="PANTHER" id="PTHR46577:SF2">
    <property type="entry name" value="TRANSCRIPTIONAL REGULATORY PROTEIN"/>
    <property type="match status" value="1"/>
</dbReference>
<keyword evidence="2" id="KW-0663">Pyridoxal phosphate</keyword>
<keyword evidence="7" id="KW-0032">Aminotransferase</keyword>
<dbReference type="Pfam" id="PF00392">
    <property type="entry name" value="GntR"/>
    <property type="match status" value="1"/>
</dbReference>
<dbReference type="PANTHER" id="PTHR46577">
    <property type="entry name" value="HTH-TYPE TRANSCRIPTIONAL REGULATORY PROTEIN GABR"/>
    <property type="match status" value="1"/>
</dbReference>
<gene>
    <name evidence="7" type="ORF">ACFSNC_07990</name>
</gene>
<feature type="domain" description="HTH gntR-type" evidence="6">
    <location>
        <begin position="9"/>
        <end position="77"/>
    </location>
</feature>
<dbReference type="InterPro" id="IPR051446">
    <property type="entry name" value="HTH_trans_reg/aminotransferase"/>
</dbReference>
<keyword evidence="5" id="KW-0804">Transcription</keyword>
<dbReference type="PROSITE" id="PS50949">
    <property type="entry name" value="HTH_GNTR"/>
    <property type="match status" value="1"/>
</dbReference>
<sequence>MENAIEASGTRIDAVMELVRGRIAGRSLTPGDRLPSIRALAGSLGLSTSTIVEAYERLVAEGVIVSRPGSGFYVAGALAPLSMAEIGPRLDRAVDPFWVSRQSLAADDTVLKPGCGWLPADWMPQAGLRRTLRQLARAGNADLTDYGTPLGLPPLRQLLARRMAEQGIDVSPERILLTESGTQAIDLLCRLLIEPGDTVLVDDPCYFNFHALLRAHRARIVGVPYTPSGPDVERFAAALAEHRPRLYITNSALHNPTGAVLSPVVAHRVLKLADQAALTIIEDDIFADFEHVPAPRLAAFDGLERVVHIGSFSKTLSASMRCGFIAARAEWIEALIDLKIATNFGGGRMGAELVYGLLRDGGYRKHMEALRDRLGHARREVGGRLRRLGIVPWVEPQAGMFLWCRLPDEIDAADIARDALKQNVVLAPGNVFSLSQSARGYMRFNVAQSLDGRLLEVLSAALRR</sequence>
<dbReference type="InterPro" id="IPR000524">
    <property type="entry name" value="Tscrpt_reg_HTH_GntR"/>
</dbReference>
<evidence type="ECO:0000256" key="2">
    <source>
        <dbReference type="ARBA" id="ARBA00022898"/>
    </source>
</evidence>
<dbReference type="GO" id="GO:0008483">
    <property type="term" value="F:transaminase activity"/>
    <property type="evidence" value="ECO:0007669"/>
    <property type="project" value="UniProtKB-KW"/>
</dbReference>
<dbReference type="SMART" id="SM00345">
    <property type="entry name" value="HTH_GNTR"/>
    <property type="match status" value="1"/>
</dbReference>
<dbReference type="InterPro" id="IPR015422">
    <property type="entry name" value="PyrdxlP-dep_Trfase_small"/>
</dbReference>
<proteinExistence type="inferred from homology"/>
<dbReference type="CDD" id="cd00609">
    <property type="entry name" value="AAT_like"/>
    <property type="match status" value="1"/>
</dbReference>
<dbReference type="CDD" id="cd07377">
    <property type="entry name" value="WHTH_GntR"/>
    <property type="match status" value="1"/>
</dbReference>
<name>A0ABW4YVN0_9HYPH</name>
<dbReference type="Pfam" id="PF00155">
    <property type="entry name" value="Aminotran_1_2"/>
    <property type="match status" value="1"/>
</dbReference>
<dbReference type="Gene3D" id="3.40.640.10">
    <property type="entry name" value="Type I PLP-dependent aspartate aminotransferase-like (Major domain)"/>
    <property type="match status" value="1"/>
</dbReference>
<keyword evidence="8" id="KW-1185">Reference proteome</keyword>
<evidence type="ECO:0000256" key="4">
    <source>
        <dbReference type="ARBA" id="ARBA00023125"/>
    </source>
</evidence>
<evidence type="ECO:0000313" key="8">
    <source>
        <dbReference type="Proteomes" id="UP001597299"/>
    </source>
</evidence>
<keyword evidence="7" id="KW-0808">Transferase</keyword>
<dbReference type="EMBL" id="JBHUHD010000001">
    <property type="protein sequence ID" value="MFD2140333.1"/>
    <property type="molecule type" value="Genomic_DNA"/>
</dbReference>
<dbReference type="InterPro" id="IPR015421">
    <property type="entry name" value="PyrdxlP-dep_Trfase_major"/>
</dbReference>
<reference evidence="8" key="1">
    <citation type="journal article" date="2019" name="Int. J. Syst. Evol. Microbiol.">
        <title>The Global Catalogue of Microorganisms (GCM) 10K type strain sequencing project: providing services to taxonomists for standard genome sequencing and annotation.</title>
        <authorList>
            <consortium name="The Broad Institute Genomics Platform"/>
            <consortium name="The Broad Institute Genome Sequencing Center for Infectious Disease"/>
            <person name="Wu L."/>
            <person name="Ma J."/>
        </authorList>
    </citation>
    <scope>NUCLEOTIDE SEQUENCE [LARGE SCALE GENOMIC DNA]</scope>
    <source>
        <strain evidence="8">CCM 7435</strain>
    </source>
</reference>
<dbReference type="InterPro" id="IPR036390">
    <property type="entry name" value="WH_DNA-bd_sf"/>
</dbReference>
<evidence type="ECO:0000313" key="7">
    <source>
        <dbReference type="EMBL" id="MFD2140333.1"/>
    </source>
</evidence>
<keyword evidence="3" id="KW-0805">Transcription regulation</keyword>